<name>A0ABQ2H4K4_9PSED</name>
<gene>
    <name evidence="1" type="ORF">GCM10009425_46880</name>
</gene>
<proteinExistence type="predicted"/>
<sequence length="128" mass="14752">MEQTFFRQRETRSRSFISGKGCLTDTTDLLGQEGIYDCSQLLDELQIEHEGPTYAATHARAIADLVLSAVLKDRKPDHLELDDWMPHDEDKQQVYRLLDKAVSRLDLKHQVDVNAWIVKQKQKGDSQL</sequence>
<comment type="caution">
    <text evidence="1">The sequence shown here is derived from an EMBL/GenBank/DDBJ whole genome shotgun (WGS) entry which is preliminary data.</text>
</comment>
<dbReference type="EMBL" id="BMNW01000020">
    <property type="protein sequence ID" value="GGM30872.1"/>
    <property type="molecule type" value="Genomic_DNA"/>
</dbReference>
<protein>
    <submittedName>
        <fullName evidence="1">Uncharacterized protein</fullName>
    </submittedName>
</protein>
<evidence type="ECO:0000313" key="2">
    <source>
        <dbReference type="Proteomes" id="UP000616499"/>
    </source>
</evidence>
<accession>A0ABQ2H4K4</accession>
<dbReference type="Proteomes" id="UP000616499">
    <property type="component" value="Unassembled WGS sequence"/>
</dbReference>
<keyword evidence="2" id="KW-1185">Reference proteome</keyword>
<reference evidence="2" key="1">
    <citation type="journal article" date="2019" name="Int. J. Syst. Evol. Microbiol.">
        <title>The Global Catalogue of Microorganisms (GCM) 10K type strain sequencing project: providing services to taxonomists for standard genome sequencing and annotation.</title>
        <authorList>
            <consortium name="The Broad Institute Genomics Platform"/>
            <consortium name="The Broad Institute Genome Sequencing Center for Infectious Disease"/>
            <person name="Wu L."/>
            <person name="Ma J."/>
        </authorList>
    </citation>
    <scope>NUCLEOTIDE SEQUENCE [LARGE SCALE GENOMIC DNA]</scope>
    <source>
        <strain evidence="2">JCM 13501</strain>
    </source>
</reference>
<organism evidence="1 2">
    <name type="scientific">Pseudomonas asuensis</name>
    <dbReference type="NCBI Taxonomy" id="1825787"/>
    <lineage>
        <taxon>Bacteria</taxon>
        <taxon>Pseudomonadati</taxon>
        <taxon>Pseudomonadota</taxon>
        <taxon>Gammaproteobacteria</taxon>
        <taxon>Pseudomonadales</taxon>
        <taxon>Pseudomonadaceae</taxon>
        <taxon>Pseudomonas</taxon>
    </lineage>
</organism>
<evidence type="ECO:0000313" key="1">
    <source>
        <dbReference type="EMBL" id="GGM30872.1"/>
    </source>
</evidence>